<accession>A0ABV4HWJ7</accession>
<sequence>MIPDPTTWTPDDWAVFDDWAGGWSRCIGRTSGGRRCLTRVATPGSYCHRHAHQAYQ</sequence>
<reference evidence="1 2" key="1">
    <citation type="submission" date="2024-07" db="EMBL/GenBank/DDBJ databases">
        <authorList>
            <person name="Thanompreechachai J."/>
            <person name="Duangmal K."/>
        </authorList>
    </citation>
    <scope>NUCLEOTIDE SEQUENCE [LARGE SCALE GENOMIC DNA]</scope>
    <source>
        <strain evidence="1 2">TBRC 1896</strain>
    </source>
</reference>
<proteinExistence type="predicted"/>
<organism evidence="1 2">
    <name type="scientific">Kineococcus mangrovi</name>
    <dbReference type="NCBI Taxonomy" id="1660183"/>
    <lineage>
        <taxon>Bacteria</taxon>
        <taxon>Bacillati</taxon>
        <taxon>Actinomycetota</taxon>
        <taxon>Actinomycetes</taxon>
        <taxon>Kineosporiales</taxon>
        <taxon>Kineosporiaceae</taxon>
        <taxon>Kineococcus</taxon>
    </lineage>
</organism>
<dbReference type="RefSeq" id="WP_370716836.1">
    <property type="nucleotide sequence ID" value="NZ_JBGGTQ010000001.1"/>
</dbReference>
<dbReference type="Proteomes" id="UP001566476">
    <property type="component" value="Unassembled WGS sequence"/>
</dbReference>
<dbReference type="EMBL" id="JBGGTQ010000001">
    <property type="protein sequence ID" value="MEZ0490791.1"/>
    <property type="molecule type" value="Genomic_DNA"/>
</dbReference>
<comment type="caution">
    <text evidence="1">The sequence shown here is derived from an EMBL/GenBank/DDBJ whole genome shotgun (WGS) entry which is preliminary data.</text>
</comment>
<protein>
    <submittedName>
        <fullName evidence="1">Uncharacterized protein</fullName>
    </submittedName>
</protein>
<gene>
    <name evidence="1" type="ORF">AB2L28_00885</name>
</gene>
<name>A0ABV4HWJ7_9ACTN</name>
<evidence type="ECO:0000313" key="2">
    <source>
        <dbReference type="Proteomes" id="UP001566476"/>
    </source>
</evidence>
<evidence type="ECO:0000313" key="1">
    <source>
        <dbReference type="EMBL" id="MEZ0490791.1"/>
    </source>
</evidence>
<keyword evidence="2" id="KW-1185">Reference proteome</keyword>